<dbReference type="InterPro" id="IPR009241">
    <property type="entry name" value="HigB-like"/>
</dbReference>
<organism evidence="1 2">
    <name type="scientific">Crateriforma conspicua</name>
    <dbReference type="NCBI Taxonomy" id="2527996"/>
    <lineage>
        <taxon>Bacteria</taxon>
        <taxon>Pseudomonadati</taxon>
        <taxon>Planctomycetota</taxon>
        <taxon>Planctomycetia</taxon>
        <taxon>Planctomycetales</taxon>
        <taxon>Planctomycetaceae</taxon>
        <taxon>Crateriforma</taxon>
    </lineage>
</organism>
<reference evidence="1 2" key="1">
    <citation type="submission" date="2019-02" db="EMBL/GenBank/DDBJ databases">
        <title>Deep-cultivation of Planctomycetes and their phenomic and genomic characterization uncovers novel biology.</title>
        <authorList>
            <person name="Wiegand S."/>
            <person name="Jogler M."/>
            <person name="Boedeker C."/>
            <person name="Pinto D."/>
            <person name="Vollmers J."/>
            <person name="Rivas-Marin E."/>
            <person name="Kohn T."/>
            <person name="Peeters S.H."/>
            <person name="Heuer A."/>
            <person name="Rast P."/>
            <person name="Oberbeckmann S."/>
            <person name="Bunk B."/>
            <person name="Jeske O."/>
            <person name="Meyerdierks A."/>
            <person name="Storesund J.E."/>
            <person name="Kallscheuer N."/>
            <person name="Luecker S."/>
            <person name="Lage O.M."/>
            <person name="Pohl T."/>
            <person name="Merkel B.J."/>
            <person name="Hornburger P."/>
            <person name="Mueller R.-W."/>
            <person name="Bruemmer F."/>
            <person name="Labrenz M."/>
            <person name="Spormann A.M."/>
            <person name="Op Den Camp H."/>
            <person name="Overmann J."/>
            <person name="Amann R."/>
            <person name="Jetten M.S.M."/>
            <person name="Mascher T."/>
            <person name="Medema M.H."/>
            <person name="Devos D.P."/>
            <person name="Kaster A.-K."/>
            <person name="Ovreas L."/>
            <person name="Rohde M."/>
            <person name="Galperin M.Y."/>
            <person name="Jogler C."/>
        </authorList>
    </citation>
    <scope>NUCLEOTIDE SEQUENCE [LARGE SCALE GENOMIC DNA]</scope>
    <source>
        <strain evidence="1 2">V7</strain>
    </source>
</reference>
<evidence type="ECO:0008006" key="3">
    <source>
        <dbReference type="Google" id="ProtNLM"/>
    </source>
</evidence>
<dbReference type="OrthoDB" id="330810at2"/>
<dbReference type="EMBL" id="SJPZ01000005">
    <property type="protein sequence ID" value="TWU59601.1"/>
    <property type="molecule type" value="Genomic_DNA"/>
</dbReference>
<dbReference type="Proteomes" id="UP000316476">
    <property type="component" value="Unassembled WGS sequence"/>
</dbReference>
<evidence type="ECO:0000313" key="2">
    <source>
        <dbReference type="Proteomes" id="UP000316476"/>
    </source>
</evidence>
<gene>
    <name evidence="1" type="ORF">V7x_55110</name>
</gene>
<sequence length="119" mass="14122">MNWEIEYTDEFEAWWDTLDVVDQEAIAMSVGLLQDKGPQLDRPYADTLYGSKFDNMKELRTRRGPNHFRTFFAFDPRRCAILLIAGNKTGDDRFYETMLPIADRLYEEHLKEIEHEGER</sequence>
<accession>A0A5C6FHT1</accession>
<protein>
    <recommendedName>
        <fullName evidence="3">Addiction module toxin RelE</fullName>
    </recommendedName>
</protein>
<dbReference type="Pfam" id="PF05973">
    <property type="entry name" value="Gp49"/>
    <property type="match status" value="1"/>
</dbReference>
<evidence type="ECO:0000313" key="1">
    <source>
        <dbReference type="EMBL" id="TWU59601.1"/>
    </source>
</evidence>
<proteinExistence type="predicted"/>
<comment type="caution">
    <text evidence="1">The sequence shown here is derived from an EMBL/GenBank/DDBJ whole genome shotgun (WGS) entry which is preliminary data.</text>
</comment>
<name>A0A5C6FHT1_9PLAN</name>
<dbReference type="AlphaFoldDB" id="A0A5C6FHT1"/>
<dbReference type="RefSeq" id="WP_146416523.1">
    <property type="nucleotide sequence ID" value="NZ_SJPZ01000005.1"/>
</dbReference>